<dbReference type="InterPro" id="IPR017853">
    <property type="entry name" value="GH"/>
</dbReference>
<dbReference type="Gene3D" id="3.20.20.80">
    <property type="entry name" value="Glycosidases"/>
    <property type="match status" value="1"/>
</dbReference>
<name>U3GWB8_9CORY</name>
<dbReference type="PANTHER" id="PTHR34135">
    <property type="entry name" value="LYSOZYME"/>
    <property type="match status" value="1"/>
</dbReference>
<dbReference type="GeneID" id="78248949"/>
<keyword evidence="2" id="KW-0378">Hydrolase</keyword>
<dbReference type="PATRIC" id="fig|1348662.3.peg.57"/>
<dbReference type="RefSeq" id="WP_020975387.1">
    <property type="nucleotide sequence ID" value="NC_022198.1"/>
</dbReference>
<gene>
    <name evidence="4" type="ORF">CARG_00295</name>
</gene>
<dbReference type="HOGENOM" id="CLU_045649_0_0_11"/>
<keyword evidence="5" id="KW-1185">Reference proteome</keyword>
<dbReference type="GO" id="GO:0016998">
    <property type="term" value="P:cell wall macromolecule catabolic process"/>
    <property type="evidence" value="ECO:0007669"/>
    <property type="project" value="InterPro"/>
</dbReference>
<evidence type="ECO:0008006" key="6">
    <source>
        <dbReference type="Google" id="ProtNLM"/>
    </source>
</evidence>
<reference evidence="4 5" key="1">
    <citation type="journal article" date="2013" name="Genome Announc.">
        <title>Whole-Genome Sequence of the Clinical Strain Corynebacterium argentoratense DSM 44202, Isolated from a Human Throat Specimen.</title>
        <authorList>
            <person name="Bomholt C."/>
            <person name="Glaub A."/>
            <person name="Gravermann K."/>
            <person name="Albersmeier A."/>
            <person name="Brinkrolf K."/>
            <person name="Ruckert C."/>
            <person name="Tauch A."/>
        </authorList>
    </citation>
    <scope>NUCLEOTIDE SEQUENCE [LARGE SCALE GENOMIC DNA]</scope>
    <source>
        <strain evidence="4">DSM 44202</strain>
    </source>
</reference>
<dbReference type="GO" id="GO:0009253">
    <property type="term" value="P:peptidoglycan catabolic process"/>
    <property type="evidence" value="ECO:0007669"/>
    <property type="project" value="InterPro"/>
</dbReference>
<accession>U3GWB8</accession>
<dbReference type="AlphaFoldDB" id="U3GWB8"/>
<sequence>MNFSLRLRTTLALVMSAVVAVVALVNVKADAFGINSPSGIDVASWQHPGGAPIDWNAVAADGQKYAFIKATEGVGYLNPHFLEDTKGAAAAGMLVGSYHMARPTQSASLQAAEYAAALATMPQPSLPPVLDIEYADGVGPVAMQNWVREFLSELTRLTGRTPMIYTYRYFWENEVGNTTEFNNYPLWMAAYQSQPPTVLPGGWDYMTFWQRTNDLQVSGMPTVTDANLFNGTKSDLDGFAAGMNVNLGQLLTPGIDLGRTTAQLEALGNKNPELVGAILALGAGIVAVSTVMTVAQNNGIDVGMAKQIAEQAETLAKAGQLPTGDLQTMLAVGDYTIGDLLILLKNALKVAREAGLI</sequence>
<dbReference type="EMBL" id="CP006365">
    <property type="protein sequence ID" value="AGU14266.1"/>
    <property type="molecule type" value="Genomic_DNA"/>
</dbReference>
<dbReference type="eggNOG" id="COG3757">
    <property type="taxonomic scope" value="Bacteria"/>
</dbReference>
<dbReference type="GO" id="GO:0016052">
    <property type="term" value="P:carbohydrate catabolic process"/>
    <property type="evidence" value="ECO:0007669"/>
    <property type="project" value="TreeGrafter"/>
</dbReference>
<dbReference type="InterPro" id="IPR018077">
    <property type="entry name" value="Glyco_hydro_fam25_subgr"/>
</dbReference>
<evidence type="ECO:0000256" key="3">
    <source>
        <dbReference type="ARBA" id="ARBA00023295"/>
    </source>
</evidence>
<organism evidence="4 5">
    <name type="scientific">Corynebacterium argentoratense DSM 44202</name>
    <dbReference type="NCBI Taxonomy" id="1348662"/>
    <lineage>
        <taxon>Bacteria</taxon>
        <taxon>Bacillati</taxon>
        <taxon>Actinomycetota</taxon>
        <taxon>Actinomycetes</taxon>
        <taxon>Mycobacteriales</taxon>
        <taxon>Corynebacteriaceae</taxon>
        <taxon>Corynebacterium</taxon>
    </lineage>
</organism>
<evidence type="ECO:0000256" key="2">
    <source>
        <dbReference type="ARBA" id="ARBA00022801"/>
    </source>
</evidence>
<dbReference type="Pfam" id="PF01183">
    <property type="entry name" value="Glyco_hydro_25"/>
    <property type="match status" value="1"/>
</dbReference>
<dbReference type="STRING" id="1348662.CARG_00295"/>
<keyword evidence="3" id="KW-0326">Glycosidase</keyword>
<dbReference type="SMART" id="SM00641">
    <property type="entry name" value="Glyco_25"/>
    <property type="match status" value="1"/>
</dbReference>
<dbReference type="KEGG" id="caz:CARG_00295"/>
<evidence type="ECO:0000313" key="5">
    <source>
        <dbReference type="Proteomes" id="UP000016943"/>
    </source>
</evidence>
<dbReference type="SUPFAM" id="SSF51445">
    <property type="entry name" value="(Trans)glycosidases"/>
    <property type="match status" value="1"/>
</dbReference>
<dbReference type="PROSITE" id="PS51904">
    <property type="entry name" value="GLYCOSYL_HYDROL_F25_2"/>
    <property type="match status" value="1"/>
</dbReference>
<dbReference type="InterPro" id="IPR002053">
    <property type="entry name" value="Glyco_hydro_25"/>
</dbReference>
<comment type="similarity">
    <text evidence="1">Belongs to the glycosyl hydrolase 25 family.</text>
</comment>
<proteinExistence type="inferred from homology"/>
<dbReference type="Proteomes" id="UP000016943">
    <property type="component" value="Chromosome"/>
</dbReference>
<evidence type="ECO:0000256" key="1">
    <source>
        <dbReference type="ARBA" id="ARBA00010646"/>
    </source>
</evidence>
<dbReference type="GO" id="GO:0003796">
    <property type="term" value="F:lysozyme activity"/>
    <property type="evidence" value="ECO:0007669"/>
    <property type="project" value="InterPro"/>
</dbReference>
<protein>
    <recommendedName>
        <fullName evidence="6">Lysozyme</fullName>
    </recommendedName>
</protein>
<evidence type="ECO:0000313" key="4">
    <source>
        <dbReference type="EMBL" id="AGU14266.1"/>
    </source>
</evidence>
<dbReference type="PANTHER" id="PTHR34135:SF2">
    <property type="entry name" value="LYSOZYME"/>
    <property type="match status" value="1"/>
</dbReference>